<reference evidence="2" key="1">
    <citation type="journal article" date="2015" name="Nature">
        <title>Complex archaea that bridge the gap between prokaryotes and eukaryotes.</title>
        <authorList>
            <person name="Spang A."/>
            <person name="Saw J.H."/>
            <person name="Jorgensen S.L."/>
            <person name="Zaremba-Niedzwiedzka K."/>
            <person name="Martijn J."/>
            <person name="Lind A.E."/>
            <person name="van Eijk R."/>
            <person name="Schleper C."/>
            <person name="Guy L."/>
            <person name="Ettema T.J."/>
        </authorList>
    </citation>
    <scope>NUCLEOTIDE SEQUENCE</scope>
</reference>
<sequence length="342" mass="39038">MKLVFETNVQTFVRSNRSILCRLAILATLILLFIGSAWLFGTWQPLVRDFYIANYAHVRAGDPIPFTDEVAGYSGGFRIDPGNIYAYGIESNSIWAADYVRLIVPYMTYEHLVNQAIYPAAANVVPFDNTNSFHVAGRMFPMENAVLLNERYFLDGKWDDQRRALETLTHELVHVQRGAFIMGSSAELESATSAATLEVLAAMCLYKDELACQAFWLDVEHLSRSSLLVQLNNYGVQGLYEAWANTFWRDDAEEGAYSKAMRFWDDSPGDLMEIREKYSLVPWMDVVFGVAYRIPLNTGNPICVLDDAYMSYWASPTYTCKVIGMPFDDTRYLLQDLMWILR</sequence>
<evidence type="ECO:0000256" key="1">
    <source>
        <dbReference type="SAM" id="Phobius"/>
    </source>
</evidence>
<feature type="transmembrane region" description="Helical" evidence="1">
    <location>
        <begin position="20"/>
        <end position="40"/>
    </location>
</feature>
<keyword evidence="1" id="KW-0472">Membrane</keyword>
<gene>
    <name evidence="2" type="ORF">LCGC14_2597930</name>
</gene>
<protein>
    <submittedName>
        <fullName evidence="2">Uncharacterized protein</fullName>
    </submittedName>
</protein>
<name>A0A0F9A9P2_9ZZZZ</name>
<keyword evidence="1" id="KW-1133">Transmembrane helix</keyword>
<organism evidence="2">
    <name type="scientific">marine sediment metagenome</name>
    <dbReference type="NCBI Taxonomy" id="412755"/>
    <lineage>
        <taxon>unclassified sequences</taxon>
        <taxon>metagenomes</taxon>
        <taxon>ecological metagenomes</taxon>
    </lineage>
</organism>
<accession>A0A0F9A9P2</accession>
<dbReference type="EMBL" id="LAZR01043785">
    <property type="protein sequence ID" value="KKL06249.1"/>
    <property type="molecule type" value="Genomic_DNA"/>
</dbReference>
<proteinExistence type="predicted"/>
<comment type="caution">
    <text evidence="2">The sequence shown here is derived from an EMBL/GenBank/DDBJ whole genome shotgun (WGS) entry which is preliminary data.</text>
</comment>
<evidence type="ECO:0000313" key="2">
    <source>
        <dbReference type="EMBL" id="KKL06249.1"/>
    </source>
</evidence>
<dbReference type="AlphaFoldDB" id="A0A0F9A9P2"/>
<keyword evidence="1" id="KW-0812">Transmembrane</keyword>